<comment type="caution">
    <text evidence="2">The sequence shown here is derived from an EMBL/GenBank/DDBJ whole genome shotgun (WGS) entry which is preliminary data.</text>
</comment>
<evidence type="ECO:0000313" key="3">
    <source>
        <dbReference type="Proteomes" id="UP000283530"/>
    </source>
</evidence>
<gene>
    <name evidence="2" type="ORF">CKAN_00154900</name>
</gene>
<dbReference type="PANTHER" id="PTHR34953">
    <property type="entry name" value="ALPHA/BETA HYDROLASE RELATED PROTEIN"/>
    <property type="match status" value="1"/>
</dbReference>
<keyword evidence="1" id="KW-0812">Transmembrane</keyword>
<keyword evidence="1" id="KW-1133">Transmembrane helix</keyword>
<protein>
    <submittedName>
        <fullName evidence="2">Putative hydrolase/acyltransferase alpha/beta hydrolase superfamily</fullName>
    </submittedName>
</protein>
<keyword evidence="1" id="KW-0472">Membrane</keyword>
<dbReference type="STRING" id="337451.A0A3S3MGE9"/>
<dbReference type="Proteomes" id="UP000283530">
    <property type="component" value="Unassembled WGS sequence"/>
</dbReference>
<reference evidence="2 3" key="1">
    <citation type="journal article" date="2019" name="Nat. Plants">
        <title>Stout camphor tree genome fills gaps in understanding of flowering plant genome evolution.</title>
        <authorList>
            <person name="Chaw S.M."/>
            <person name="Liu Y.C."/>
            <person name="Wu Y.W."/>
            <person name="Wang H.Y."/>
            <person name="Lin C.I."/>
            <person name="Wu C.S."/>
            <person name="Ke H.M."/>
            <person name="Chang L.Y."/>
            <person name="Hsu C.Y."/>
            <person name="Yang H.T."/>
            <person name="Sudianto E."/>
            <person name="Hsu M.H."/>
            <person name="Wu K.P."/>
            <person name="Wang L.N."/>
            <person name="Leebens-Mack J.H."/>
            <person name="Tsai I.J."/>
        </authorList>
    </citation>
    <scope>NUCLEOTIDE SEQUENCE [LARGE SCALE GENOMIC DNA]</scope>
    <source>
        <strain evidence="3">cv. Chaw 1501</strain>
        <tissue evidence="2">Young leaves</tissue>
    </source>
</reference>
<feature type="transmembrane region" description="Helical" evidence="1">
    <location>
        <begin position="267"/>
        <end position="288"/>
    </location>
</feature>
<dbReference type="GO" id="GO:0016746">
    <property type="term" value="F:acyltransferase activity"/>
    <property type="evidence" value="ECO:0007669"/>
    <property type="project" value="UniProtKB-KW"/>
</dbReference>
<keyword evidence="3" id="KW-1185">Reference proteome</keyword>
<evidence type="ECO:0000256" key="1">
    <source>
        <dbReference type="SAM" id="Phobius"/>
    </source>
</evidence>
<proteinExistence type="predicted"/>
<dbReference type="EMBL" id="QPKB01000001">
    <property type="protein sequence ID" value="RWR73283.1"/>
    <property type="molecule type" value="Genomic_DNA"/>
</dbReference>
<keyword evidence="2" id="KW-0012">Acyltransferase</keyword>
<dbReference type="PANTHER" id="PTHR34953:SF1">
    <property type="entry name" value="ALPHA_BETA HYDROLASE RELATED PROTEIN"/>
    <property type="match status" value="1"/>
</dbReference>
<sequence length="344" mass="38090">MSSSVPSLSFHLASSILPSRSLSSFLSPPSLLSSHFLSPSLGSCSLFPSSFLSSPQSVIPSGLSHTDNQRCSLVAVVDGENIAYDKGFLAKRGSAGVDLRESGVLTFRGIWFSVGERRSPDHGCRKGESRAYPTGDPNSVLHADDGGVASRSIVANPRGGRRCVGVVFFYLELFVSEMLRIPRSFAAVRVQELFDRYSFCFRCQIGRHHVFILCVMGPGYLMGLIWEQQHCVLSLQFSSYIFSASLELEPETTPSLARQKLHLKKSWRMPVLFLSSLVFALGHVVVAYRTSCRAGRKLQFHRVDPEAYIKHLQTSAIRIVLSNSNASVEVKSFVFYNFELPRAL</sequence>
<dbReference type="AlphaFoldDB" id="A0A3S3MGE9"/>
<organism evidence="2 3">
    <name type="scientific">Cinnamomum micranthum f. kanehirae</name>
    <dbReference type="NCBI Taxonomy" id="337451"/>
    <lineage>
        <taxon>Eukaryota</taxon>
        <taxon>Viridiplantae</taxon>
        <taxon>Streptophyta</taxon>
        <taxon>Embryophyta</taxon>
        <taxon>Tracheophyta</taxon>
        <taxon>Spermatophyta</taxon>
        <taxon>Magnoliopsida</taxon>
        <taxon>Magnoliidae</taxon>
        <taxon>Laurales</taxon>
        <taxon>Lauraceae</taxon>
        <taxon>Cinnamomum</taxon>
    </lineage>
</organism>
<keyword evidence="2" id="KW-0808">Transferase</keyword>
<evidence type="ECO:0000313" key="2">
    <source>
        <dbReference type="EMBL" id="RWR73283.1"/>
    </source>
</evidence>
<dbReference type="GO" id="GO:0016787">
    <property type="term" value="F:hydrolase activity"/>
    <property type="evidence" value="ECO:0007669"/>
    <property type="project" value="UniProtKB-KW"/>
</dbReference>
<accession>A0A3S3MGE9</accession>
<name>A0A3S3MGE9_9MAGN</name>
<keyword evidence="2" id="KW-0378">Hydrolase</keyword>